<evidence type="ECO:0000256" key="1">
    <source>
        <dbReference type="ARBA" id="ARBA00004651"/>
    </source>
</evidence>
<dbReference type="EMBL" id="JTJC03000001">
    <property type="protein sequence ID" value="NHC33214.1"/>
    <property type="molecule type" value="Genomic_DNA"/>
</dbReference>
<evidence type="ECO:0000313" key="10">
    <source>
        <dbReference type="EMBL" id="NHC33214.1"/>
    </source>
</evidence>
<evidence type="ECO:0000256" key="3">
    <source>
        <dbReference type="ARBA" id="ARBA00022692"/>
    </source>
</evidence>
<keyword evidence="4 7" id="KW-1133">Transmembrane helix</keyword>
<dbReference type="InterPro" id="IPR025857">
    <property type="entry name" value="MacB_PCD"/>
</dbReference>
<comment type="caution">
    <text evidence="10">The sequence shown here is derived from an EMBL/GenBank/DDBJ whole genome shotgun (WGS) entry which is preliminary data.</text>
</comment>
<dbReference type="PANTHER" id="PTHR30572:SF4">
    <property type="entry name" value="ABC TRANSPORTER PERMEASE YTRF"/>
    <property type="match status" value="1"/>
</dbReference>
<evidence type="ECO:0000259" key="9">
    <source>
        <dbReference type="Pfam" id="PF12704"/>
    </source>
</evidence>
<evidence type="ECO:0000256" key="6">
    <source>
        <dbReference type="ARBA" id="ARBA00038076"/>
    </source>
</evidence>
<comment type="similarity">
    <text evidence="6">Belongs to the ABC-4 integral membrane protein family.</text>
</comment>
<dbReference type="Pfam" id="PF12704">
    <property type="entry name" value="MacB_PCD"/>
    <property type="match status" value="1"/>
</dbReference>
<organism evidence="10 11">
    <name type="scientific">Scytonema millei VB511283</name>
    <dbReference type="NCBI Taxonomy" id="1245923"/>
    <lineage>
        <taxon>Bacteria</taxon>
        <taxon>Bacillati</taxon>
        <taxon>Cyanobacteriota</taxon>
        <taxon>Cyanophyceae</taxon>
        <taxon>Nostocales</taxon>
        <taxon>Scytonemataceae</taxon>
        <taxon>Scytonema</taxon>
    </lineage>
</organism>
<evidence type="ECO:0000256" key="5">
    <source>
        <dbReference type="ARBA" id="ARBA00023136"/>
    </source>
</evidence>
<name>A0A9X5E2V8_9CYAN</name>
<feature type="transmembrane region" description="Helical" evidence="7">
    <location>
        <begin position="274"/>
        <end position="300"/>
    </location>
</feature>
<dbReference type="GO" id="GO:0022857">
    <property type="term" value="F:transmembrane transporter activity"/>
    <property type="evidence" value="ECO:0007669"/>
    <property type="project" value="TreeGrafter"/>
</dbReference>
<dbReference type="Pfam" id="PF02687">
    <property type="entry name" value="FtsX"/>
    <property type="match status" value="1"/>
</dbReference>
<dbReference type="OrthoDB" id="9770099at2"/>
<feature type="domain" description="ABC3 transporter permease C-terminal" evidence="8">
    <location>
        <begin position="281"/>
        <end position="394"/>
    </location>
</feature>
<evidence type="ECO:0000256" key="7">
    <source>
        <dbReference type="SAM" id="Phobius"/>
    </source>
</evidence>
<comment type="subcellular location">
    <subcellularLocation>
        <location evidence="1">Cell membrane</location>
        <topology evidence="1">Multi-pass membrane protein</topology>
    </subcellularLocation>
</comment>
<feature type="domain" description="MacB-like periplasmic core" evidence="9">
    <location>
        <begin position="21"/>
        <end position="245"/>
    </location>
</feature>
<sequence>MNPIECIKMAVATLTADKLRSSLTMLGIVIGNASVIAMVGIGQGAQNYTLNKLDSFGPNRLLVFSSRDDSEGFISEQRGLVLSDAEAVKNQASAVKSAAPVIENNLLISYRNNQTYTQVKGTTPALREIRNLIVDRGRFFDASLMRQSSPVVVLGAELAEKLFDRENPIGKDIQIKNTSFQVIAVMTAKGSFAGENEDNVAYIPITTMATQVDGRRSAFGTPISHIQVAAKDKDNVRVAAFQITNLLTRLHGRKDFVVVANKSFQELVSQVTGVLSLMLGAIAGVSLFVGGVGIMNIMLVSVTERTPEIGLRKAIGATPQAILAQFLVESIILSVSGGLIGTAIGISGVAIVGVLTPLQPSVPIAAIALAVGISGGVGLIFGVVPARRASQLDPIIALKNS</sequence>
<evidence type="ECO:0000256" key="4">
    <source>
        <dbReference type="ARBA" id="ARBA00022989"/>
    </source>
</evidence>
<keyword evidence="2" id="KW-1003">Cell membrane</keyword>
<proteinExistence type="inferred from homology"/>
<feature type="transmembrane region" description="Helical" evidence="7">
    <location>
        <begin position="364"/>
        <end position="384"/>
    </location>
</feature>
<evidence type="ECO:0000313" key="11">
    <source>
        <dbReference type="Proteomes" id="UP000031532"/>
    </source>
</evidence>
<keyword evidence="11" id="KW-1185">Reference proteome</keyword>
<dbReference type="RefSeq" id="WP_039714853.1">
    <property type="nucleotide sequence ID" value="NZ_JTJC03000001.1"/>
</dbReference>
<gene>
    <name evidence="10" type="ORF">QH73_0000790</name>
</gene>
<keyword evidence="3 7" id="KW-0812">Transmembrane</keyword>
<keyword evidence="5 7" id="KW-0472">Membrane</keyword>
<evidence type="ECO:0000259" key="8">
    <source>
        <dbReference type="Pfam" id="PF02687"/>
    </source>
</evidence>
<evidence type="ECO:0000256" key="2">
    <source>
        <dbReference type="ARBA" id="ARBA00022475"/>
    </source>
</evidence>
<dbReference type="Proteomes" id="UP000031532">
    <property type="component" value="Unassembled WGS sequence"/>
</dbReference>
<dbReference type="InterPro" id="IPR003838">
    <property type="entry name" value="ABC3_permease_C"/>
</dbReference>
<dbReference type="PANTHER" id="PTHR30572">
    <property type="entry name" value="MEMBRANE COMPONENT OF TRANSPORTER-RELATED"/>
    <property type="match status" value="1"/>
</dbReference>
<dbReference type="InterPro" id="IPR050250">
    <property type="entry name" value="Macrolide_Exporter_MacB"/>
</dbReference>
<dbReference type="AlphaFoldDB" id="A0A9X5E2V8"/>
<dbReference type="GO" id="GO:0005886">
    <property type="term" value="C:plasma membrane"/>
    <property type="evidence" value="ECO:0007669"/>
    <property type="project" value="UniProtKB-SubCell"/>
</dbReference>
<protein>
    <submittedName>
        <fullName evidence="10">FtsX-like permease family protein</fullName>
    </submittedName>
</protein>
<accession>A0A9X5E2V8</accession>
<reference evidence="10 11" key="1">
    <citation type="journal article" date="2015" name="Genome Announc.">
        <title>Draft Genome Sequence of the Terrestrial Cyanobacterium Scytonema millei VB511283, Isolated from Eastern India.</title>
        <authorList>
            <person name="Sen D."/>
            <person name="Chandrababunaidu M.M."/>
            <person name="Singh D."/>
            <person name="Sanghi N."/>
            <person name="Ghorai A."/>
            <person name="Mishra G.P."/>
            <person name="Madduluri M."/>
            <person name="Adhikary S.P."/>
            <person name="Tripathy S."/>
        </authorList>
    </citation>
    <scope>NUCLEOTIDE SEQUENCE [LARGE SCALE GENOMIC DNA]</scope>
    <source>
        <strain evidence="10 11">VB511283</strain>
    </source>
</reference>
<feature type="transmembrane region" description="Helical" evidence="7">
    <location>
        <begin position="321"/>
        <end position="352"/>
    </location>
</feature>